<dbReference type="InterPro" id="IPR004358">
    <property type="entry name" value="Sig_transdc_His_kin-like_C"/>
</dbReference>
<keyword evidence="7" id="KW-1133">Transmembrane helix</keyword>
<dbReference type="PROSITE" id="PS50109">
    <property type="entry name" value="HIS_KIN"/>
    <property type="match status" value="1"/>
</dbReference>
<evidence type="ECO:0000256" key="6">
    <source>
        <dbReference type="PROSITE-ProRule" id="PRU00110"/>
    </source>
</evidence>
<dbReference type="PROSITE" id="PS50894">
    <property type="entry name" value="HPT"/>
    <property type="match status" value="1"/>
</dbReference>
<dbReference type="Pfam" id="PF01627">
    <property type="entry name" value="Hpt"/>
    <property type="match status" value="1"/>
</dbReference>
<evidence type="ECO:0000256" key="3">
    <source>
        <dbReference type="ARBA" id="ARBA00022553"/>
    </source>
</evidence>
<reference evidence="11" key="1">
    <citation type="submission" date="2017-04" db="EMBL/GenBank/DDBJ databases">
        <authorList>
            <person name="Varghese N."/>
            <person name="Submissions S."/>
        </authorList>
    </citation>
    <scope>NUCLEOTIDE SEQUENCE [LARGE SCALE GENOMIC DNA]</scope>
    <source>
        <strain evidence="11">RKEM611</strain>
    </source>
</reference>
<keyword evidence="4" id="KW-0808">Transferase</keyword>
<feature type="domain" description="Histidine kinase" evidence="8">
    <location>
        <begin position="472"/>
        <end position="610"/>
    </location>
</feature>
<dbReference type="EMBL" id="FWZT01000010">
    <property type="protein sequence ID" value="SMF34496.1"/>
    <property type="molecule type" value="Genomic_DNA"/>
</dbReference>
<gene>
    <name evidence="10" type="ORF">SAMN06296036_110143</name>
</gene>
<protein>
    <recommendedName>
        <fullName evidence="2">histidine kinase</fullName>
        <ecNumber evidence="2">2.7.13.3</ecNumber>
    </recommendedName>
</protein>
<dbReference type="SMART" id="SM00387">
    <property type="entry name" value="HATPase_c"/>
    <property type="match status" value="1"/>
</dbReference>
<sequence length="907" mass="104496">MGIRDHVKDKRLVKITGILTGLLLSGLALILSLGLPLFLELSLVLTVLLVFLYYVITEVERSLGKRSKAELYHLLNELNIGVINLSKLTVSESIAAIIDRILDRNLKETRYRNALFDRLELGIVTFGEKLVVKRASMASLEAIFGKNSEGKGVIDFLFEKTDLSKESIRSLEFHFTSVLGMPEMQWKLSMPNFPEELSCRFKHRKRFIKAYYIPIYEEKVVKEISIVLQDVTEHRRFQSEAVRREQEIEKIFALLQVSDSLFELFMDETRSLFEGIKADLKAIRTAAPEQMNDIANRMFRSVHTIKANSKLFKLNSIQDVAHEVEHYLSELRSGKIAYEPKTFIELTQKVMAISEEIYSYASLRKEILSSIDRKRDQNLKYRVQWIRSLVNQFAYILRDPQFEPRHLRTIQKEFGRALATFDRVSMRDYIKGYNDMIHDIARQLGKKVQDIETHLEYHYFEPNVMARINDILVHCLRNSVDHGIEMPDVRKSLGKPEKGLIRLSVEELNGTVTLRLEDDGHGIEVEHVKEKAVDQGIITMQEAEHISDQESLSLIFHPGFSTSNEVSEVSGRGLGMDAVRDTVNKINGQIIVESVDDRGTVITINLPSESEELLTPFMIYDLKGTVEGILKEYRAVTRGKLDFETSGSEDTVIFGDKWNISEKIRSVVNEIVAQTRQKCDIRILLETHKGRRRVDSYWFYRITFQLQGEQCFDKTLQLSKRLKEIQESLKRNAGSLIQRSSHIFEMNLPSNIPVPFSDFEFPVLLVCDEPEKLITSISAFFNDVMGGWDFDILTYRPGESLPAKLTGQPCIVVMDDHHGDEYAEMRSSLDRERDGVLLLTDEETDIEILDELHIMPQNIIFAPRQFEMPTLHRALASIILRRFLKDMIREGQHLSQRDIQKVSGFPQ</sequence>
<evidence type="ECO:0000256" key="1">
    <source>
        <dbReference type="ARBA" id="ARBA00000085"/>
    </source>
</evidence>
<evidence type="ECO:0000259" key="8">
    <source>
        <dbReference type="PROSITE" id="PS50109"/>
    </source>
</evidence>
<dbReference type="InterPro" id="IPR051315">
    <property type="entry name" value="Bact_Chemotaxis_CheA"/>
</dbReference>
<dbReference type="InterPro" id="IPR005467">
    <property type="entry name" value="His_kinase_dom"/>
</dbReference>
<dbReference type="InterPro" id="IPR008207">
    <property type="entry name" value="Sig_transdc_His_kin_Hpt_dom"/>
</dbReference>
<dbReference type="SUPFAM" id="SSF55874">
    <property type="entry name" value="ATPase domain of HSP90 chaperone/DNA topoisomerase II/histidine kinase"/>
    <property type="match status" value="1"/>
</dbReference>
<keyword evidence="11" id="KW-1185">Reference proteome</keyword>
<keyword evidence="7" id="KW-0472">Membrane</keyword>
<keyword evidence="3 6" id="KW-0597">Phosphoprotein</keyword>
<dbReference type="PRINTS" id="PR00344">
    <property type="entry name" value="BCTRLSENSOR"/>
</dbReference>
<dbReference type="CDD" id="cd00088">
    <property type="entry name" value="HPT"/>
    <property type="match status" value="1"/>
</dbReference>
<evidence type="ECO:0000256" key="2">
    <source>
        <dbReference type="ARBA" id="ARBA00012438"/>
    </source>
</evidence>
<feature type="domain" description="HPt" evidence="9">
    <location>
        <begin position="254"/>
        <end position="371"/>
    </location>
</feature>
<dbReference type="PANTHER" id="PTHR43395">
    <property type="entry name" value="SENSOR HISTIDINE KINASE CHEA"/>
    <property type="match status" value="1"/>
</dbReference>
<dbReference type="Gene3D" id="1.20.120.160">
    <property type="entry name" value="HPT domain"/>
    <property type="match status" value="1"/>
</dbReference>
<organism evidence="10 11">
    <name type="scientific">Pseudobacteriovorax antillogorgiicola</name>
    <dbReference type="NCBI Taxonomy" id="1513793"/>
    <lineage>
        <taxon>Bacteria</taxon>
        <taxon>Pseudomonadati</taxon>
        <taxon>Bdellovibrionota</taxon>
        <taxon>Oligoflexia</taxon>
        <taxon>Oligoflexales</taxon>
        <taxon>Pseudobacteriovoracaceae</taxon>
        <taxon>Pseudobacteriovorax</taxon>
    </lineage>
</organism>
<dbReference type="SUPFAM" id="SSF47226">
    <property type="entry name" value="Histidine-containing phosphotransfer domain, HPT domain"/>
    <property type="match status" value="1"/>
</dbReference>
<dbReference type="InterPro" id="IPR036641">
    <property type="entry name" value="HPT_dom_sf"/>
</dbReference>
<dbReference type="Pfam" id="PF02518">
    <property type="entry name" value="HATPase_c"/>
    <property type="match status" value="1"/>
</dbReference>
<dbReference type="InterPro" id="IPR036890">
    <property type="entry name" value="HATPase_C_sf"/>
</dbReference>
<dbReference type="FunFam" id="3.30.565.10:FF:000016">
    <property type="entry name" value="Chemotaxis protein CheA, putative"/>
    <property type="match status" value="1"/>
</dbReference>
<evidence type="ECO:0000256" key="5">
    <source>
        <dbReference type="ARBA" id="ARBA00022777"/>
    </source>
</evidence>
<dbReference type="EC" id="2.7.13.3" evidence="2"/>
<dbReference type="InterPro" id="IPR003594">
    <property type="entry name" value="HATPase_dom"/>
</dbReference>
<dbReference type="PANTHER" id="PTHR43395:SF10">
    <property type="entry name" value="CHEMOTAXIS PROTEIN CHEA"/>
    <property type="match status" value="1"/>
</dbReference>
<dbReference type="GO" id="GO:0000155">
    <property type="term" value="F:phosphorelay sensor kinase activity"/>
    <property type="evidence" value="ECO:0007669"/>
    <property type="project" value="UniProtKB-ARBA"/>
</dbReference>
<name>A0A1Y6C345_9BACT</name>
<evidence type="ECO:0000256" key="4">
    <source>
        <dbReference type="ARBA" id="ARBA00022679"/>
    </source>
</evidence>
<evidence type="ECO:0000259" key="9">
    <source>
        <dbReference type="PROSITE" id="PS50894"/>
    </source>
</evidence>
<comment type="catalytic activity">
    <reaction evidence="1">
        <text>ATP + protein L-histidine = ADP + protein N-phospho-L-histidine.</text>
        <dbReference type="EC" id="2.7.13.3"/>
    </reaction>
</comment>
<evidence type="ECO:0000313" key="10">
    <source>
        <dbReference type="EMBL" id="SMF34496.1"/>
    </source>
</evidence>
<feature type="transmembrane region" description="Helical" evidence="7">
    <location>
        <begin position="37"/>
        <end position="56"/>
    </location>
</feature>
<evidence type="ECO:0000256" key="7">
    <source>
        <dbReference type="SAM" id="Phobius"/>
    </source>
</evidence>
<proteinExistence type="predicted"/>
<dbReference type="RefSeq" id="WP_132320914.1">
    <property type="nucleotide sequence ID" value="NZ_FWZT01000010.1"/>
</dbReference>
<evidence type="ECO:0000313" key="11">
    <source>
        <dbReference type="Proteomes" id="UP000192907"/>
    </source>
</evidence>
<feature type="modified residue" description="Phosphohistidine" evidence="6">
    <location>
        <position position="303"/>
    </location>
</feature>
<dbReference type="AlphaFoldDB" id="A0A1Y6C345"/>
<dbReference type="STRING" id="1513793.SAMN06296036_110143"/>
<keyword evidence="5" id="KW-0418">Kinase</keyword>
<dbReference type="Proteomes" id="UP000192907">
    <property type="component" value="Unassembled WGS sequence"/>
</dbReference>
<dbReference type="OrthoDB" id="9146932at2"/>
<accession>A0A1Y6C345</accession>
<dbReference type="Gene3D" id="3.30.565.10">
    <property type="entry name" value="Histidine kinase-like ATPase, C-terminal domain"/>
    <property type="match status" value="1"/>
</dbReference>
<keyword evidence="7" id="KW-0812">Transmembrane</keyword>